<keyword evidence="1" id="KW-0732">Signal</keyword>
<evidence type="ECO:0000313" key="3">
    <source>
        <dbReference type="Proteomes" id="UP000431684"/>
    </source>
</evidence>
<organism evidence="2 3">
    <name type="scientific">Pseudoduganella dura</name>
    <dbReference type="NCBI Taxonomy" id="321982"/>
    <lineage>
        <taxon>Bacteria</taxon>
        <taxon>Pseudomonadati</taxon>
        <taxon>Pseudomonadota</taxon>
        <taxon>Betaproteobacteria</taxon>
        <taxon>Burkholderiales</taxon>
        <taxon>Oxalobacteraceae</taxon>
        <taxon>Telluria group</taxon>
        <taxon>Pseudoduganella</taxon>
    </lineage>
</organism>
<name>A0A6I3XB89_9BURK</name>
<dbReference type="EMBL" id="WNWM01000002">
    <property type="protein sequence ID" value="MUI11343.1"/>
    <property type="molecule type" value="Genomic_DNA"/>
</dbReference>
<accession>A0A6I3XB89</accession>
<feature type="chain" id="PRO_5026080245" description="Lipoprotein" evidence="1">
    <location>
        <begin position="25"/>
        <end position="210"/>
    </location>
</feature>
<reference evidence="2 3" key="1">
    <citation type="submission" date="2019-11" db="EMBL/GenBank/DDBJ databases">
        <title>Draft Genome Sequences of Six Type Strains of the Genus Massilia.</title>
        <authorList>
            <person name="Miess H."/>
            <person name="Frediansyah A."/>
            <person name="Goeker M."/>
            <person name="Gross H."/>
        </authorList>
    </citation>
    <scope>NUCLEOTIDE SEQUENCE [LARGE SCALE GENOMIC DNA]</scope>
    <source>
        <strain evidence="2 3">DSM 17513</strain>
    </source>
</reference>
<dbReference type="OrthoDB" id="8854019at2"/>
<sequence length="210" mass="20877">MQRISGTCAAAALLLLAACGSSEHDTPSIDVTELPAGTYAVSTGDAATPTAGKYYAAADGSRLLVLNDSAQQAAALYWREGNGGWQSAAAATQDVKVELLSSSAAPSNVLNATSVAGSYAVRLASGGVAAFAVNASGDIVAGSTTCKLSGKLATATLPNALKLTLATTGCGNLPARADGYLVVDGDYSPAGFRLVASGGATLVDLWAYPE</sequence>
<dbReference type="RefSeq" id="WP_155707332.1">
    <property type="nucleotide sequence ID" value="NZ_BMWU01000016.1"/>
</dbReference>
<protein>
    <recommendedName>
        <fullName evidence="4">Lipoprotein</fullName>
    </recommendedName>
</protein>
<feature type="signal peptide" evidence="1">
    <location>
        <begin position="1"/>
        <end position="24"/>
    </location>
</feature>
<gene>
    <name evidence="2" type="ORF">GJV26_02400</name>
</gene>
<dbReference type="AlphaFoldDB" id="A0A6I3XB89"/>
<evidence type="ECO:0000256" key="1">
    <source>
        <dbReference type="SAM" id="SignalP"/>
    </source>
</evidence>
<dbReference type="PROSITE" id="PS51257">
    <property type="entry name" value="PROKAR_LIPOPROTEIN"/>
    <property type="match status" value="1"/>
</dbReference>
<evidence type="ECO:0000313" key="2">
    <source>
        <dbReference type="EMBL" id="MUI11343.1"/>
    </source>
</evidence>
<comment type="caution">
    <text evidence="2">The sequence shown here is derived from an EMBL/GenBank/DDBJ whole genome shotgun (WGS) entry which is preliminary data.</text>
</comment>
<proteinExistence type="predicted"/>
<dbReference type="Proteomes" id="UP000431684">
    <property type="component" value="Unassembled WGS sequence"/>
</dbReference>
<keyword evidence="3" id="KW-1185">Reference proteome</keyword>
<evidence type="ECO:0008006" key="4">
    <source>
        <dbReference type="Google" id="ProtNLM"/>
    </source>
</evidence>